<dbReference type="EMBL" id="BSPD01000011">
    <property type="protein sequence ID" value="GLS24603.1"/>
    <property type="molecule type" value="Genomic_DNA"/>
</dbReference>
<dbReference type="AlphaFoldDB" id="A0AA37WK11"/>
<evidence type="ECO:0008006" key="3">
    <source>
        <dbReference type="Google" id="ProtNLM"/>
    </source>
</evidence>
<dbReference type="Proteomes" id="UP001156870">
    <property type="component" value="Unassembled WGS sequence"/>
</dbReference>
<proteinExistence type="predicted"/>
<accession>A0AA37WK11</accession>
<evidence type="ECO:0000313" key="2">
    <source>
        <dbReference type="Proteomes" id="UP001156870"/>
    </source>
</evidence>
<name>A0AA37WK11_9GAMM</name>
<organism evidence="1 2">
    <name type="scientific">Marinibactrum halimedae</name>
    <dbReference type="NCBI Taxonomy" id="1444977"/>
    <lineage>
        <taxon>Bacteria</taxon>
        <taxon>Pseudomonadati</taxon>
        <taxon>Pseudomonadota</taxon>
        <taxon>Gammaproteobacteria</taxon>
        <taxon>Cellvibrionales</taxon>
        <taxon>Cellvibrionaceae</taxon>
        <taxon>Marinibactrum</taxon>
    </lineage>
</organism>
<gene>
    <name evidence="1" type="ORF">GCM10007877_03170</name>
</gene>
<keyword evidence="2" id="KW-1185">Reference proteome</keyword>
<evidence type="ECO:0000313" key="1">
    <source>
        <dbReference type="EMBL" id="GLS24603.1"/>
    </source>
</evidence>
<reference evidence="1 2" key="1">
    <citation type="journal article" date="2014" name="Int. J. Syst. Evol. Microbiol.">
        <title>Complete genome sequence of Corynebacterium casei LMG S-19264T (=DSM 44701T), isolated from a smear-ripened cheese.</title>
        <authorList>
            <consortium name="US DOE Joint Genome Institute (JGI-PGF)"/>
            <person name="Walter F."/>
            <person name="Albersmeier A."/>
            <person name="Kalinowski J."/>
            <person name="Ruckert C."/>
        </authorList>
    </citation>
    <scope>NUCLEOTIDE SEQUENCE [LARGE SCALE GENOMIC DNA]</scope>
    <source>
        <strain evidence="1 2">NBRC 110095</strain>
    </source>
</reference>
<protein>
    <recommendedName>
        <fullName evidence="3">DUF2188 domain-containing protein</fullName>
    </recommendedName>
</protein>
<sequence>MIYRVESVENGWVVVDENSNPVSEVFETRQEAEEYKASLTPAPRSSPGMSM</sequence>
<comment type="caution">
    <text evidence="1">The sequence shown here is derived from an EMBL/GenBank/DDBJ whole genome shotgun (WGS) entry which is preliminary data.</text>
</comment>